<dbReference type="Proteomes" id="UP000635996">
    <property type="component" value="Unassembled WGS sequence"/>
</dbReference>
<dbReference type="EMBL" id="JAATEL010000040">
    <property type="protein sequence ID" value="NJP17373.1"/>
    <property type="molecule type" value="Genomic_DNA"/>
</dbReference>
<evidence type="ECO:0000313" key="5">
    <source>
        <dbReference type="Proteomes" id="UP000635996"/>
    </source>
</evidence>
<comment type="caution">
    <text evidence="4">The sequence shown here is derived from an EMBL/GenBank/DDBJ whole genome shotgun (WGS) entry which is preliminary data.</text>
</comment>
<organism evidence="4 5">
    <name type="scientific">Streptomyces thermoviolaceus subsp. thermoviolaceus</name>
    <dbReference type="NCBI Taxonomy" id="66860"/>
    <lineage>
        <taxon>Bacteria</taxon>
        <taxon>Bacillati</taxon>
        <taxon>Actinomycetota</taxon>
        <taxon>Actinomycetes</taxon>
        <taxon>Kitasatosporales</taxon>
        <taxon>Streptomycetaceae</taxon>
        <taxon>Streptomyces</taxon>
    </lineage>
</organism>
<protein>
    <submittedName>
        <fullName evidence="4">CapA family protein</fullName>
    </submittedName>
</protein>
<dbReference type="InterPro" id="IPR019079">
    <property type="entry name" value="Capsule_synth_CapA"/>
</dbReference>
<dbReference type="PANTHER" id="PTHR33393:SF11">
    <property type="entry name" value="POLYGLUTAMINE SYNTHESIS ACCESSORY PROTEIN RV0574C-RELATED"/>
    <property type="match status" value="1"/>
</dbReference>
<comment type="similarity">
    <text evidence="1">Belongs to the CapA family.</text>
</comment>
<keyword evidence="5" id="KW-1185">Reference proteome</keyword>
<feature type="compositionally biased region" description="Basic and acidic residues" evidence="2">
    <location>
        <begin position="371"/>
        <end position="389"/>
    </location>
</feature>
<proteinExistence type="inferred from homology"/>
<evidence type="ECO:0000259" key="3">
    <source>
        <dbReference type="SMART" id="SM00854"/>
    </source>
</evidence>
<sequence>MTGDEVTLFLCGDVMLGRGVDQILGHPGDPALREGWVRDARRYVALAEAASGPIPAPVPPSYPWGDALRVLDDVAPQTRIVNLETSVTRCDTFAPGKGIHYRMHPDNLPALTAVRPDVCVLANNHVLDFGRPGLLETLDVLHAAGLRTAGAGRTADEAHAPAVCPLPDGARLLVFAVGTASSGIPPSWAATPDRPGVARVPALTPEAAAALLERVRRTRRPGDLVAVSVHWGTNWGFGVPAEQTRFARRLVDGGVDLVHGHSSHHPRPVEVYRDRLILYGCGDFVDDYEGISGYEEFRDDLRPAWFPTLRAGTGRLLRLRVETLRARRMRLEPAGGADRAWLGALLDRTGKGLTLTTGPDGEMLAVPAAREPGDPQHDRDRRPGRRADQRATAAPRRSPR</sequence>
<accession>A0ABX0YZ49</accession>
<dbReference type="Pfam" id="PF09587">
    <property type="entry name" value="PGA_cap"/>
    <property type="match status" value="1"/>
</dbReference>
<dbReference type="RefSeq" id="WP_168132427.1">
    <property type="nucleotide sequence ID" value="NZ_BMVZ01000001.1"/>
</dbReference>
<evidence type="ECO:0000313" key="4">
    <source>
        <dbReference type="EMBL" id="NJP17373.1"/>
    </source>
</evidence>
<reference evidence="4 5" key="1">
    <citation type="submission" date="2020-03" db="EMBL/GenBank/DDBJ databases">
        <title>WGS of actinomycetes isolated from Thailand.</title>
        <authorList>
            <person name="Thawai C."/>
        </authorList>
    </citation>
    <scope>NUCLEOTIDE SEQUENCE [LARGE SCALE GENOMIC DNA]</scope>
    <source>
        <strain evidence="4 5">NBRC 13905</strain>
    </source>
</reference>
<name>A0ABX0YZ49_STRTL</name>
<dbReference type="InterPro" id="IPR052169">
    <property type="entry name" value="CW_Biosynth-Accessory"/>
</dbReference>
<dbReference type="Gene3D" id="3.60.21.10">
    <property type="match status" value="1"/>
</dbReference>
<dbReference type="SUPFAM" id="SSF56300">
    <property type="entry name" value="Metallo-dependent phosphatases"/>
    <property type="match status" value="1"/>
</dbReference>
<dbReference type="PANTHER" id="PTHR33393">
    <property type="entry name" value="POLYGLUTAMINE SYNTHESIS ACCESSORY PROTEIN RV0574C-RELATED"/>
    <property type="match status" value="1"/>
</dbReference>
<dbReference type="SMART" id="SM00854">
    <property type="entry name" value="PGA_cap"/>
    <property type="match status" value="1"/>
</dbReference>
<feature type="domain" description="Capsule synthesis protein CapA" evidence="3">
    <location>
        <begin position="7"/>
        <end position="288"/>
    </location>
</feature>
<evidence type="ECO:0000256" key="2">
    <source>
        <dbReference type="SAM" id="MobiDB-lite"/>
    </source>
</evidence>
<dbReference type="InterPro" id="IPR029052">
    <property type="entry name" value="Metallo-depent_PP-like"/>
</dbReference>
<dbReference type="CDD" id="cd07381">
    <property type="entry name" value="MPP_CapA"/>
    <property type="match status" value="1"/>
</dbReference>
<evidence type="ECO:0000256" key="1">
    <source>
        <dbReference type="ARBA" id="ARBA00005662"/>
    </source>
</evidence>
<feature type="region of interest" description="Disordered" evidence="2">
    <location>
        <begin position="353"/>
        <end position="400"/>
    </location>
</feature>
<gene>
    <name evidence="4" type="ORF">HCJ95_24640</name>
</gene>